<evidence type="ECO:0000313" key="4">
    <source>
        <dbReference type="Proteomes" id="UP001596516"/>
    </source>
</evidence>
<dbReference type="RefSeq" id="WP_377398735.1">
    <property type="nucleotide sequence ID" value="NZ_JBHTFQ010000001.1"/>
</dbReference>
<dbReference type="InterPro" id="IPR049713">
    <property type="entry name" value="Pr6Pr-like"/>
</dbReference>
<feature type="region of interest" description="Disordered" evidence="1">
    <location>
        <begin position="207"/>
        <end position="233"/>
    </location>
</feature>
<keyword evidence="4" id="KW-1185">Reference proteome</keyword>
<feature type="transmembrane region" description="Helical" evidence="2">
    <location>
        <begin position="47"/>
        <end position="68"/>
    </location>
</feature>
<dbReference type="Proteomes" id="UP001596516">
    <property type="component" value="Unassembled WGS sequence"/>
</dbReference>
<dbReference type="NCBIfam" id="NF038065">
    <property type="entry name" value="Pr6Pr"/>
    <property type="match status" value="1"/>
</dbReference>
<feature type="transmembrane region" description="Helical" evidence="2">
    <location>
        <begin position="12"/>
        <end position="35"/>
    </location>
</feature>
<feature type="transmembrane region" description="Helical" evidence="2">
    <location>
        <begin position="80"/>
        <end position="98"/>
    </location>
</feature>
<keyword evidence="2" id="KW-0812">Transmembrane</keyword>
<accession>A0ABW2UEM5</accession>
<organism evidence="3 4">
    <name type="scientific">Plastorhodobacter daqingensis</name>
    <dbReference type="NCBI Taxonomy" id="1387281"/>
    <lineage>
        <taxon>Bacteria</taxon>
        <taxon>Pseudomonadati</taxon>
        <taxon>Pseudomonadota</taxon>
        <taxon>Alphaproteobacteria</taxon>
        <taxon>Rhodobacterales</taxon>
        <taxon>Paracoccaceae</taxon>
        <taxon>Plastorhodobacter</taxon>
    </lineage>
</organism>
<evidence type="ECO:0000256" key="2">
    <source>
        <dbReference type="SAM" id="Phobius"/>
    </source>
</evidence>
<evidence type="ECO:0000256" key="1">
    <source>
        <dbReference type="SAM" id="MobiDB-lite"/>
    </source>
</evidence>
<name>A0ABW2UEM5_9RHOB</name>
<feature type="transmembrane region" description="Helical" evidence="2">
    <location>
        <begin position="182"/>
        <end position="201"/>
    </location>
</feature>
<proteinExistence type="predicted"/>
<keyword evidence="2" id="KW-0472">Membrane</keyword>
<protein>
    <submittedName>
        <fullName evidence="3">Pr6Pr family membrane protein</fullName>
    </submittedName>
</protein>
<feature type="transmembrane region" description="Helical" evidence="2">
    <location>
        <begin position="110"/>
        <end position="130"/>
    </location>
</feature>
<sequence length="233" mass="24540">MTSADRQPLPAPARACAALLAGVGGCGFGLLLLALEAAGHPAGLLGRLWWLLGFYTVLANLALAILMLRAAFGAPVSARQAGGVTLSMLVVSTVYHFALRSLWDPEGLQWLADLILHSLTPAFALGWWMLFAPKDGLGLRDLGAWLVWPLAYAIYMFLRALLTGFAPYPFLDPAALGWTVTLPAALLAGTFVGMGLGLIGLSRILPQSPRPGSSSSVRPARSSSSSSQRSGSR</sequence>
<dbReference type="EMBL" id="JBHTFQ010000001">
    <property type="protein sequence ID" value="MFC7703116.1"/>
    <property type="molecule type" value="Genomic_DNA"/>
</dbReference>
<evidence type="ECO:0000313" key="3">
    <source>
        <dbReference type="EMBL" id="MFC7703116.1"/>
    </source>
</evidence>
<feature type="transmembrane region" description="Helical" evidence="2">
    <location>
        <begin position="142"/>
        <end position="162"/>
    </location>
</feature>
<reference evidence="4" key="1">
    <citation type="journal article" date="2019" name="Int. J. Syst. Evol. Microbiol.">
        <title>The Global Catalogue of Microorganisms (GCM) 10K type strain sequencing project: providing services to taxonomists for standard genome sequencing and annotation.</title>
        <authorList>
            <consortium name="The Broad Institute Genomics Platform"/>
            <consortium name="The Broad Institute Genome Sequencing Center for Infectious Disease"/>
            <person name="Wu L."/>
            <person name="Ma J."/>
        </authorList>
    </citation>
    <scope>NUCLEOTIDE SEQUENCE [LARGE SCALE GENOMIC DNA]</scope>
    <source>
        <strain evidence="4">CGMCC 1.12750</strain>
    </source>
</reference>
<dbReference type="PROSITE" id="PS51257">
    <property type="entry name" value="PROKAR_LIPOPROTEIN"/>
    <property type="match status" value="1"/>
</dbReference>
<gene>
    <name evidence="3" type="ORF">ACFQXB_02765</name>
</gene>
<comment type="caution">
    <text evidence="3">The sequence shown here is derived from an EMBL/GenBank/DDBJ whole genome shotgun (WGS) entry which is preliminary data.</text>
</comment>
<keyword evidence="2" id="KW-1133">Transmembrane helix</keyword>